<name>A0ABR7JH04_9FLAO</name>
<gene>
    <name evidence="2" type="ORF">H8R26_10110</name>
</gene>
<sequence length="459" mass="50437">MKKIFFSAAVLLLSLKGFSQGSTEYGSGLKFNLNEDGSKFMRVIAWNQIWMRSSEMNPGTMINGEPTSTATDIGNRRLRFLAYAQISKRYMILTHFGINNQTFTNGGAAGSSGTGAYGAGKKPGLFFHDAWNEYAVVLPEKDKKFSMSLGAGLHYYMGLSRMTMGSTLNFLTIDAPIFNWPLIENSDQFARQVGLFAKGKYGKLEYRLSYNKPYATNLAPVNTTNAANAVAVDNSGITKWSKAGYLEYQFLDQEANVLPFKVGSYLGTKKVFNLGAGFYTAPDATRTSVNNTINKHDITLLSADAFMDLPVGKKEKKMAVTAYSVLYDYDFGPNYLRNVGIMNIGSVDPNFTGNRAIAGAGTAQPTIGSGTIWYTQAGFLLPNKEVKPKVRIQPFGAVTYKDFDALAQSSTQFDIGSNFFLDGHHAKITAQYSTRPVYTSLINRSGSLGDFVVQLQIYL</sequence>
<feature type="signal peptide" evidence="1">
    <location>
        <begin position="1"/>
        <end position="21"/>
    </location>
</feature>
<evidence type="ECO:0000313" key="2">
    <source>
        <dbReference type="EMBL" id="MBC5863777.1"/>
    </source>
</evidence>
<protein>
    <submittedName>
        <fullName evidence="2">Porin</fullName>
    </submittedName>
</protein>
<dbReference type="Proteomes" id="UP000621670">
    <property type="component" value="Unassembled WGS sequence"/>
</dbReference>
<keyword evidence="1" id="KW-0732">Signal</keyword>
<reference evidence="2 3" key="1">
    <citation type="submission" date="2020-08" db="EMBL/GenBank/DDBJ databases">
        <title>Description of novel Flavobacterium F-400 isolate.</title>
        <authorList>
            <person name="Saticioglu I."/>
            <person name="Duman M."/>
            <person name="Altun S."/>
        </authorList>
    </citation>
    <scope>NUCLEOTIDE SEQUENCE [LARGE SCALE GENOMIC DNA]</scope>
    <source>
        <strain evidence="2 3">F-400</strain>
    </source>
</reference>
<keyword evidence="3" id="KW-1185">Reference proteome</keyword>
<evidence type="ECO:0000313" key="3">
    <source>
        <dbReference type="Proteomes" id="UP000621670"/>
    </source>
</evidence>
<accession>A0ABR7JH04</accession>
<comment type="caution">
    <text evidence="2">The sequence shown here is derived from an EMBL/GenBank/DDBJ whole genome shotgun (WGS) entry which is preliminary data.</text>
</comment>
<feature type="chain" id="PRO_5046541223" evidence="1">
    <location>
        <begin position="22"/>
        <end position="459"/>
    </location>
</feature>
<dbReference type="EMBL" id="JACRUM010000005">
    <property type="protein sequence ID" value="MBC5863777.1"/>
    <property type="molecule type" value="Genomic_DNA"/>
</dbReference>
<organism evidence="2 3">
    <name type="scientific">Flavobacterium turcicum</name>
    <dbReference type="NCBI Taxonomy" id="2764718"/>
    <lineage>
        <taxon>Bacteria</taxon>
        <taxon>Pseudomonadati</taxon>
        <taxon>Bacteroidota</taxon>
        <taxon>Flavobacteriia</taxon>
        <taxon>Flavobacteriales</taxon>
        <taxon>Flavobacteriaceae</taxon>
        <taxon>Flavobacterium</taxon>
    </lineage>
</organism>
<proteinExistence type="predicted"/>
<dbReference type="RefSeq" id="WP_166135915.1">
    <property type="nucleotide sequence ID" value="NZ_JAAOBY010000004.1"/>
</dbReference>
<evidence type="ECO:0000256" key="1">
    <source>
        <dbReference type="SAM" id="SignalP"/>
    </source>
</evidence>